<comment type="caution">
    <text evidence="1">The sequence shown here is derived from an EMBL/GenBank/DDBJ whole genome shotgun (WGS) entry which is preliminary data.</text>
</comment>
<dbReference type="Gene3D" id="3.30.40.10">
    <property type="entry name" value="Zinc/RING finger domain, C3HC4 (zinc finger)"/>
    <property type="match status" value="1"/>
</dbReference>
<accession>A0A9D4MT52</accession>
<dbReference type="SUPFAM" id="SSF57903">
    <property type="entry name" value="FYVE/PHD zinc finger"/>
    <property type="match status" value="1"/>
</dbReference>
<evidence type="ECO:0000313" key="1">
    <source>
        <dbReference type="EMBL" id="KAH3881710.1"/>
    </source>
</evidence>
<dbReference type="EMBL" id="JAIWYP010000001">
    <property type="protein sequence ID" value="KAH3881710.1"/>
    <property type="molecule type" value="Genomic_DNA"/>
</dbReference>
<dbReference type="Proteomes" id="UP000828390">
    <property type="component" value="Unassembled WGS sequence"/>
</dbReference>
<protein>
    <submittedName>
        <fullName evidence="1">Uncharacterized protein</fullName>
    </submittedName>
</protein>
<dbReference type="AlphaFoldDB" id="A0A9D4MT52"/>
<proteinExistence type="predicted"/>
<keyword evidence="2" id="KW-1185">Reference proteome</keyword>
<dbReference type="InterPro" id="IPR011011">
    <property type="entry name" value="Znf_FYVE_PHD"/>
</dbReference>
<reference evidence="1" key="1">
    <citation type="journal article" date="2019" name="bioRxiv">
        <title>The Genome of the Zebra Mussel, Dreissena polymorpha: A Resource for Invasive Species Research.</title>
        <authorList>
            <person name="McCartney M.A."/>
            <person name="Auch B."/>
            <person name="Kono T."/>
            <person name="Mallez S."/>
            <person name="Zhang Y."/>
            <person name="Obille A."/>
            <person name="Becker A."/>
            <person name="Abrahante J.E."/>
            <person name="Garbe J."/>
            <person name="Badalamenti J.P."/>
            <person name="Herman A."/>
            <person name="Mangelson H."/>
            <person name="Liachko I."/>
            <person name="Sullivan S."/>
            <person name="Sone E.D."/>
            <person name="Koren S."/>
            <person name="Silverstein K.A.T."/>
            <person name="Beckman K.B."/>
            <person name="Gohl D.M."/>
        </authorList>
    </citation>
    <scope>NUCLEOTIDE SEQUENCE</scope>
    <source>
        <strain evidence="1">Duluth1</strain>
        <tissue evidence="1">Whole animal</tissue>
    </source>
</reference>
<evidence type="ECO:0000313" key="2">
    <source>
        <dbReference type="Proteomes" id="UP000828390"/>
    </source>
</evidence>
<organism evidence="1 2">
    <name type="scientific">Dreissena polymorpha</name>
    <name type="common">Zebra mussel</name>
    <name type="synonym">Mytilus polymorpha</name>
    <dbReference type="NCBI Taxonomy" id="45954"/>
    <lineage>
        <taxon>Eukaryota</taxon>
        <taxon>Metazoa</taxon>
        <taxon>Spiralia</taxon>
        <taxon>Lophotrochozoa</taxon>
        <taxon>Mollusca</taxon>
        <taxon>Bivalvia</taxon>
        <taxon>Autobranchia</taxon>
        <taxon>Heteroconchia</taxon>
        <taxon>Euheterodonta</taxon>
        <taxon>Imparidentia</taxon>
        <taxon>Neoheterodontei</taxon>
        <taxon>Myida</taxon>
        <taxon>Dreissenoidea</taxon>
        <taxon>Dreissenidae</taxon>
        <taxon>Dreissena</taxon>
    </lineage>
</organism>
<gene>
    <name evidence="1" type="ORF">DPMN_005637</name>
</gene>
<sequence>MACEYPCVYCARNVGEEDKAISRDDCERWQHLSCETGVSLRQYRKMMKGNVVVTSLFRRLTSHSSATISWLTYTICMFFSGVAGATACLSKGHSERVCLPLESARVPEGCERGPRHGICGKGRQVPLLEETYVLVVFAV</sequence>
<name>A0A9D4MT52_DREPO</name>
<reference evidence="1" key="2">
    <citation type="submission" date="2020-11" db="EMBL/GenBank/DDBJ databases">
        <authorList>
            <person name="McCartney M.A."/>
            <person name="Auch B."/>
            <person name="Kono T."/>
            <person name="Mallez S."/>
            <person name="Becker A."/>
            <person name="Gohl D.M."/>
            <person name="Silverstein K.A.T."/>
            <person name="Koren S."/>
            <person name="Bechman K.B."/>
            <person name="Herman A."/>
            <person name="Abrahante J.E."/>
            <person name="Garbe J."/>
        </authorList>
    </citation>
    <scope>NUCLEOTIDE SEQUENCE</scope>
    <source>
        <strain evidence="1">Duluth1</strain>
        <tissue evidence="1">Whole animal</tissue>
    </source>
</reference>
<dbReference type="InterPro" id="IPR013083">
    <property type="entry name" value="Znf_RING/FYVE/PHD"/>
</dbReference>